<reference evidence="1 2" key="2">
    <citation type="submission" date="2018-11" db="EMBL/GenBank/DDBJ databases">
        <authorList>
            <consortium name="Pathogen Informatics"/>
        </authorList>
    </citation>
    <scope>NUCLEOTIDE SEQUENCE [LARGE SCALE GENOMIC DNA]</scope>
</reference>
<evidence type="ECO:0000313" key="3">
    <source>
        <dbReference type="WBParaSite" id="GPUH_0002254201-mRNA-1"/>
    </source>
</evidence>
<dbReference type="Proteomes" id="UP000271098">
    <property type="component" value="Unassembled WGS sequence"/>
</dbReference>
<dbReference type="EMBL" id="UYRT01095274">
    <property type="protein sequence ID" value="VDN40145.1"/>
    <property type="molecule type" value="Genomic_DNA"/>
</dbReference>
<dbReference type="OrthoDB" id="4034597at2759"/>
<dbReference type="Gene3D" id="1.25.40.20">
    <property type="entry name" value="Ankyrin repeat-containing domain"/>
    <property type="match status" value="1"/>
</dbReference>
<dbReference type="SUPFAM" id="SSF48403">
    <property type="entry name" value="Ankyrin repeat"/>
    <property type="match status" value="1"/>
</dbReference>
<accession>A0A183ENH4</accession>
<dbReference type="WBParaSite" id="GPUH_0002254201-mRNA-1">
    <property type="protein sequence ID" value="GPUH_0002254201-mRNA-1"/>
    <property type="gene ID" value="GPUH_0002254201"/>
</dbReference>
<organism evidence="3">
    <name type="scientific">Gongylonema pulchrum</name>
    <dbReference type="NCBI Taxonomy" id="637853"/>
    <lineage>
        <taxon>Eukaryota</taxon>
        <taxon>Metazoa</taxon>
        <taxon>Ecdysozoa</taxon>
        <taxon>Nematoda</taxon>
        <taxon>Chromadorea</taxon>
        <taxon>Rhabditida</taxon>
        <taxon>Spirurina</taxon>
        <taxon>Spiruromorpha</taxon>
        <taxon>Spiruroidea</taxon>
        <taxon>Gongylonematidae</taxon>
        <taxon>Gongylonema</taxon>
    </lineage>
</organism>
<gene>
    <name evidence="1" type="ORF">GPUH_LOCUS22515</name>
</gene>
<dbReference type="AlphaFoldDB" id="A0A183ENH4"/>
<dbReference type="InterPro" id="IPR036770">
    <property type="entry name" value="Ankyrin_rpt-contain_sf"/>
</dbReference>
<sequence length="141" mass="15760">MHDCRGDGVRRSGGSYKPKECFLQQIRLSVGHFMRKVAEKVDTNSQYFPDVTKTTRANRTALHFAVERWNNNADQDMQRLCCIQQLISLGVPLDTRDCNGMTALHLAALATRGQAPISDSKVLAALQMKKSNVVITISIIR</sequence>
<keyword evidence="2" id="KW-1185">Reference proteome</keyword>
<evidence type="ECO:0000313" key="1">
    <source>
        <dbReference type="EMBL" id="VDN40145.1"/>
    </source>
</evidence>
<evidence type="ECO:0000313" key="2">
    <source>
        <dbReference type="Proteomes" id="UP000271098"/>
    </source>
</evidence>
<protein>
    <submittedName>
        <fullName evidence="3">ANK_REP_REGION domain-containing protein</fullName>
    </submittedName>
</protein>
<proteinExistence type="predicted"/>
<reference evidence="3" key="1">
    <citation type="submission" date="2016-06" db="UniProtKB">
        <authorList>
            <consortium name="WormBaseParasite"/>
        </authorList>
    </citation>
    <scope>IDENTIFICATION</scope>
</reference>
<name>A0A183ENH4_9BILA</name>